<evidence type="ECO:0000313" key="2">
    <source>
        <dbReference type="EMBL" id="HAE49811.1"/>
    </source>
</evidence>
<evidence type="ECO:0000259" key="1">
    <source>
        <dbReference type="Pfam" id="PF13524"/>
    </source>
</evidence>
<dbReference type="GO" id="GO:0016740">
    <property type="term" value="F:transferase activity"/>
    <property type="evidence" value="ECO:0007669"/>
    <property type="project" value="UniProtKB-KW"/>
</dbReference>
<sequence>MSSRGFGAACKRRLPAVLDYPLLMVIVLKSSRPLRIVHVANFSLKPKGAGFFSVSFKMSNGLTRLGHNVINFSDRDVARASNIFGSRKFGVGASNKKLVELVSRFRPDLLLLGHADVIQPDTLDEIRASRPGIKIVQWSVDALFEPDNVARLKSKIARVDCTFVSTAGARLDELGAPGHKVAYLPNPVDPSIECLRAFEHPRVALQTDLFFASGSGTVPRFHVGIETTANKLATRIREAIPGLRTDFPGILGAPHKFGAAFEDALATSAMALNLSRRNDDHLYSSDRIAQVMGCGLLTFVDRATGLEEFFSDEEIVFYSDEAALISAIDQHFRDDDLRRRRAEAGWRKYFQLFDTTRVCDYVIDVVFDRVDPATFKWQPAPVR</sequence>
<evidence type="ECO:0000313" key="3">
    <source>
        <dbReference type="Proteomes" id="UP000257706"/>
    </source>
</evidence>
<feature type="domain" description="Spore protein YkvP/CgeB glycosyl transferase-like" evidence="1">
    <location>
        <begin position="257"/>
        <end position="353"/>
    </location>
</feature>
<gene>
    <name evidence="2" type="ORF">DCK97_20570</name>
</gene>
<name>A0A3B9IPM2_9PROT</name>
<dbReference type="SUPFAM" id="SSF53756">
    <property type="entry name" value="UDP-Glycosyltransferase/glycogen phosphorylase"/>
    <property type="match status" value="1"/>
</dbReference>
<comment type="caution">
    <text evidence="2">The sequence shown here is derived from an EMBL/GenBank/DDBJ whole genome shotgun (WGS) entry which is preliminary data.</text>
</comment>
<dbReference type="AlphaFoldDB" id="A0A3B9IPM2"/>
<keyword evidence="2" id="KW-0808">Transferase</keyword>
<dbReference type="EMBL" id="DMAI01000336">
    <property type="protein sequence ID" value="HAE49811.1"/>
    <property type="molecule type" value="Genomic_DNA"/>
</dbReference>
<dbReference type="InterPro" id="IPR055259">
    <property type="entry name" value="YkvP/CgeB_Glyco_trans-like"/>
</dbReference>
<dbReference type="Proteomes" id="UP000257706">
    <property type="component" value="Unassembled WGS sequence"/>
</dbReference>
<accession>A0A3B9IPM2</accession>
<proteinExistence type="predicted"/>
<protein>
    <submittedName>
        <fullName evidence="2">Glycosyltransferase family 1 protein</fullName>
    </submittedName>
</protein>
<dbReference type="Pfam" id="PF13524">
    <property type="entry name" value="Glyco_trans_1_2"/>
    <property type="match status" value="1"/>
</dbReference>
<organism evidence="2 3">
    <name type="scientific">Tistrella mobilis</name>
    <dbReference type="NCBI Taxonomy" id="171437"/>
    <lineage>
        <taxon>Bacteria</taxon>
        <taxon>Pseudomonadati</taxon>
        <taxon>Pseudomonadota</taxon>
        <taxon>Alphaproteobacteria</taxon>
        <taxon>Geminicoccales</taxon>
        <taxon>Geminicoccaceae</taxon>
        <taxon>Tistrella</taxon>
    </lineage>
</organism>
<reference evidence="2 3" key="1">
    <citation type="journal article" date="2018" name="Nat. Biotechnol.">
        <title>A standardized bacterial taxonomy based on genome phylogeny substantially revises the tree of life.</title>
        <authorList>
            <person name="Parks D.H."/>
            <person name="Chuvochina M."/>
            <person name="Waite D.W."/>
            <person name="Rinke C."/>
            <person name="Skarshewski A."/>
            <person name="Chaumeil P.A."/>
            <person name="Hugenholtz P."/>
        </authorList>
    </citation>
    <scope>NUCLEOTIDE SEQUENCE [LARGE SCALE GENOMIC DNA]</scope>
    <source>
        <strain evidence="2">UBA8739</strain>
    </source>
</reference>